<dbReference type="AlphaFoldDB" id="A0A1G8M4L6"/>
<dbReference type="EMBL" id="FNDJ01000006">
    <property type="protein sequence ID" value="SDI62874.1"/>
    <property type="molecule type" value="Genomic_DNA"/>
</dbReference>
<proteinExistence type="predicted"/>
<sequence>MSVLRCRKPLDRTVLVSGPSFDQYGWGTMQGRIPESPVSMVVPQISLSEGTDLLQLLWCPNGHQLDDRWAPIPLLFWRRTGDLAEVLAERPCGTTPRRTAISTLRVAELGQEIYLARPCVLDSERVTEYPYAEELSEQLQAVLDAWDWESWHLTDMYELPCNVCGTETGTAPQIGQQRMGLSIH</sequence>
<reference evidence="1 2" key="1">
    <citation type="submission" date="2016-10" db="EMBL/GenBank/DDBJ databases">
        <authorList>
            <person name="de Groot N.N."/>
        </authorList>
    </citation>
    <scope>NUCLEOTIDE SEQUENCE [LARGE SCALE GENOMIC DNA]</scope>
    <source>
        <strain evidence="1 2">CGMCC 4.6533</strain>
    </source>
</reference>
<name>A0A1G8M4L6_9ACTN</name>
<gene>
    <name evidence="1" type="ORF">SAMN05421869_106301</name>
</gene>
<accession>A0A1G8M4L6</accession>
<dbReference type="RefSeq" id="WP_090931751.1">
    <property type="nucleotide sequence ID" value="NZ_FNDJ01000006.1"/>
</dbReference>
<keyword evidence="2" id="KW-1185">Reference proteome</keyword>
<dbReference type="OrthoDB" id="4332009at2"/>
<organism evidence="1 2">
    <name type="scientific">Nonomuraea jiangxiensis</name>
    <dbReference type="NCBI Taxonomy" id="633440"/>
    <lineage>
        <taxon>Bacteria</taxon>
        <taxon>Bacillati</taxon>
        <taxon>Actinomycetota</taxon>
        <taxon>Actinomycetes</taxon>
        <taxon>Streptosporangiales</taxon>
        <taxon>Streptosporangiaceae</taxon>
        <taxon>Nonomuraea</taxon>
    </lineage>
</organism>
<protein>
    <submittedName>
        <fullName evidence="1">Uncharacterized protein</fullName>
    </submittedName>
</protein>
<dbReference type="Proteomes" id="UP000199202">
    <property type="component" value="Unassembled WGS sequence"/>
</dbReference>
<evidence type="ECO:0000313" key="2">
    <source>
        <dbReference type="Proteomes" id="UP000199202"/>
    </source>
</evidence>
<evidence type="ECO:0000313" key="1">
    <source>
        <dbReference type="EMBL" id="SDI62874.1"/>
    </source>
</evidence>